<gene>
    <name evidence="7" type="primary">alg8_1</name>
    <name evidence="7" type="ORF">PSEWESI4_01581</name>
</gene>
<keyword evidence="3 7" id="KW-0328">Glycosyltransferase</keyword>
<dbReference type="GO" id="GO:0085029">
    <property type="term" value="P:extracellular matrix assembly"/>
    <property type="evidence" value="ECO:0007669"/>
    <property type="project" value="TreeGrafter"/>
</dbReference>
<feature type="transmembrane region" description="Helical" evidence="6">
    <location>
        <begin position="55"/>
        <end position="75"/>
    </location>
</feature>
<dbReference type="GO" id="GO:0047643">
    <property type="term" value="F:alginate synthase activity"/>
    <property type="evidence" value="ECO:0007669"/>
    <property type="project" value="UniProtKB-EC"/>
</dbReference>
<comment type="caution">
    <text evidence="7">The sequence shown here is derived from an EMBL/GenBank/DDBJ whole genome shotgun (WGS) entry which is preliminary data.</text>
</comment>
<evidence type="ECO:0000256" key="4">
    <source>
        <dbReference type="ARBA" id="ARBA00022679"/>
    </source>
</evidence>
<dbReference type="RefSeq" id="WP_187670659.1">
    <property type="nucleotide sequence ID" value="NZ_CAJFCI010000032.1"/>
</dbReference>
<keyword evidence="6" id="KW-1133">Transmembrane helix</keyword>
<proteinExistence type="predicted"/>
<sequence length="515" mass="58610">MTTGTARITASPAGAATRWHDFSVRLFGWSLLFACLVLLSELLDPSLLDPRHKHFILLLGALGTWRYGNAIAHYLRGMYFLHWRFPAMRRAVERMGDAALPSQLFMVVTSFRIPAQTTFKVYQSVFREIQRLPVPCTVIASIVEKGDEDLIKQIMRREVQGRDDIRLLIVRARGTGKRDGLAHAFRALSRRMPGNDAVVGVVDGDTMLLPGCVANAVKFFAYLPDVGGITTNEFCEVEGGKLIREWHSLRFAQRHINMCSMALSRRVLTMTGRLSFFRARVMTDPEFIRDVEADFLEHWRLGRFQFLTGDDKSSWFSLMRAGWDTFYVPDSNTLTVEHPPDKNFLRATRQLMFRWYGNSLRQNFRATRLLGFRQLGMFAMYVLYDQRVSMWTSLLGLTASLTAALLYGAQFLVVYLFWILLSRTLVTLLMPFSGHRVDPLYPLVLYYNQILGSLMKIHAMFHMDQQSWTRQKTTLSGGAAGLDLALNRLTSKTMLASSVALFFGAVALLLQATQP</sequence>
<dbReference type="SUPFAM" id="SSF53448">
    <property type="entry name" value="Nucleotide-diphospho-sugar transferases"/>
    <property type="match status" value="1"/>
</dbReference>
<dbReference type="PANTHER" id="PTHR22913:SF12">
    <property type="entry name" value="MANNURONAN SYNTHASE"/>
    <property type="match status" value="1"/>
</dbReference>
<feature type="transmembrane region" description="Helical" evidence="6">
    <location>
        <begin position="494"/>
        <end position="512"/>
    </location>
</feature>
<name>A0A7U7ELS2_9GAMM</name>
<evidence type="ECO:0000256" key="6">
    <source>
        <dbReference type="SAM" id="Phobius"/>
    </source>
</evidence>
<dbReference type="PANTHER" id="PTHR22913">
    <property type="entry name" value="HYALURONAN SYNTHASE"/>
    <property type="match status" value="1"/>
</dbReference>
<feature type="transmembrane region" description="Helical" evidence="6">
    <location>
        <begin position="26"/>
        <end position="43"/>
    </location>
</feature>
<evidence type="ECO:0000256" key="5">
    <source>
        <dbReference type="ARBA" id="ARBA00023136"/>
    </source>
</evidence>
<dbReference type="EC" id="2.4.1.33" evidence="7"/>
<dbReference type="Gene3D" id="3.90.550.10">
    <property type="entry name" value="Spore Coat Polysaccharide Biosynthesis Protein SpsA, Chain A"/>
    <property type="match status" value="1"/>
</dbReference>
<comment type="subcellular location">
    <subcellularLocation>
        <location evidence="1">Cell membrane</location>
    </subcellularLocation>
</comment>
<dbReference type="GO" id="GO:0030213">
    <property type="term" value="P:hyaluronan biosynthetic process"/>
    <property type="evidence" value="ECO:0007669"/>
    <property type="project" value="TreeGrafter"/>
</dbReference>
<dbReference type="Proteomes" id="UP000583387">
    <property type="component" value="Unassembled WGS sequence"/>
</dbReference>
<protein>
    <submittedName>
        <fullName evidence="7">Mannuronan synthase</fullName>
        <ecNumber evidence="7">2.4.1.33</ecNumber>
    </submittedName>
</protein>
<dbReference type="GO" id="GO:0005886">
    <property type="term" value="C:plasma membrane"/>
    <property type="evidence" value="ECO:0007669"/>
    <property type="project" value="UniProtKB-SubCell"/>
</dbReference>
<dbReference type="GO" id="GO:0050501">
    <property type="term" value="F:hyaluronan synthase activity"/>
    <property type="evidence" value="ECO:0007669"/>
    <property type="project" value="TreeGrafter"/>
</dbReference>
<keyword evidence="4 7" id="KW-0808">Transferase</keyword>
<evidence type="ECO:0000256" key="1">
    <source>
        <dbReference type="ARBA" id="ARBA00004236"/>
    </source>
</evidence>
<dbReference type="AlphaFoldDB" id="A0A7U7ELS2"/>
<evidence type="ECO:0000313" key="8">
    <source>
        <dbReference type="Proteomes" id="UP000583387"/>
    </source>
</evidence>
<accession>A0A7U7ELS2</accession>
<feature type="transmembrane region" description="Helical" evidence="6">
    <location>
        <begin position="394"/>
        <end position="420"/>
    </location>
</feature>
<reference evidence="7 8" key="1">
    <citation type="submission" date="2020-08" db="EMBL/GenBank/DDBJ databases">
        <authorList>
            <person name="Criscuolo A."/>
        </authorList>
    </citation>
    <scope>NUCLEOTIDE SEQUENCE [LARGE SCALE GENOMIC DNA]</scope>
    <source>
        <strain evidence="7">CIP111764</strain>
    </source>
</reference>
<evidence type="ECO:0000313" key="7">
    <source>
        <dbReference type="EMBL" id="CAD5107310.1"/>
    </source>
</evidence>
<evidence type="ECO:0000256" key="3">
    <source>
        <dbReference type="ARBA" id="ARBA00022676"/>
    </source>
</evidence>
<dbReference type="Pfam" id="PF13641">
    <property type="entry name" value="Glyco_tranf_2_3"/>
    <property type="match status" value="1"/>
</dbReference>
<keyword evidence="2" id="KW-1003">Cell membrane</keyword>
<organism evidence="7 8">
    <name type="scientific">Zestomonas carbonaria</name>
    <dbReference type="NCBI Taxonomy" id="2762745"/>
    <lineage>
        <taxon>Bacteria</taxon>
        <taxon>Pseudomonadati</taxon>
        <taxon>Pseudomonadota</taxon>
        <taxon>Gammaproteobacteria</taxon>
        <taxon>Pseudomonadales</taxon>
        <taxon>Pseudomonadaceae</taxon>
        <taxon>Zestomonas</taxon>
    </lineage>
</organism>
<evidence type="ECO:0000256" key="2">
    <source>
        <dbReference type="ARBA" id="ARBA00022475"/>
    </source>
</evidence>
<dbReference type="EMBL" id="CAJFCI010000032">
    <property type="protein sequence ID" value="CAD5107310.1"/>
    <property type="molecule type" value="Genomic_DNA"/>
</dbReference>
<keyword evidence="8" id="KW-1185">Reference proteome</keyword>
<dbReference type="InterPro" id="IPR029044">
    <property type="entry name" value="Nucleotide-diphossugar_trans"/>
</dbReference>
<keyword evidence="5 6" id="KW-0472">Membrane</keyword>
<keyword evidence="6" id="KW-0812">Transmembrane</keyword>